<reference evidence="5" key="1">
    <citation type="submission" date="2020-10" db="EMBL/GenBank/DDBJ databases">
        <authorList>
            <person name="Gilroy R."/>
        </authorList>
    </citation>
    <scope>NUCLEOTIDE SEQUENCE</scope>
    <source>
        <strain evidence="5">ChiGjej1B1-19959</strain>
    </source>
</reference>
<dbReference type="SUPFAM" id="SSF46689">
    <property type="entry name" value="Homeodomain-like"/>
    <property type="match status" value="1"/>
</dbReference>
<dbReference type="Gene3D" id="2.60.120.10">
    <property type="entry name" value="Jelly Rolls"/>
    <property type="match status" value="1"/>
</dbReference>
<name>A0A9D1IG83_9FIRM</name>
<gene>
    <name evidence="5" type="ORF">IAC53_05995</name>
</gene>
<evidence type="ECO:0000256" key="3">
    <source>
        <dbReference type="ARBA" id="ARBA00023163"/>
    </source>
</evidence>
<comment type="caution">
    <text evidence="5">The sequence shown here is derived from an EMBL/GenBank/DDBJ whole genome shotgun (WGS) entry which is preliminary data.</text>
</comment>
<evidence type="ECO:0000313" key="6">
    <source>
        <dbReference type="Proteomes" id="UP000824071"/>
    </source>
</evidence>
<dbReference type="Gene3D" id="1.10.10.60">
    <property type="entry name" value="Homeodomain-like"/>
    <property type="match status" value="2"/>
</dbReference>
<dbReference type="InterPro" id="IPR018062">
    <property type="entry name" value="HTH_AraC-typ_CS"/>
</dbReference>
<dbReference type="InterPro" id="IPR037923">
    <property type="entry name" value="HTH-like"/>
</dbReference>
<dbReference type="Pfam" id="PF02311">
    <property type="entry name" value="AraC_binding"/>
    <property type="match status" value="1"/>
</dbReference>
<sequence>MDTVFQDILHAQEQEDSRLFCSDADRLTAFCGEFSNAQRLLAQAREKGFSLSDFFSGAPLPAGLELPVRQSQTFYVKKHTAVQRPYMHAHEFCELLYVQAGNCLQTLQNGDSVTLEKGQCCLLRPGRAHRIERVGRNDVILKAVVPCELFARAAQGIELPQEDFVVFAPISLFAEYVFIRLLREDYLHGMYSETAVCALLTLLLCELARGRAQKEPEAGKLYAAYFQTELDKASLTHFAKTFGYTPAYASRWLKRQTGRTFSELLREYRLQRAAALLASTDRSVEDIALAVGYKVPSALYKHFGKHFGMTPTEYRSALRRR</sequence>
<dbReference type="SUPFAM" id="SSF51215">
    <property type="entry name" value="Regulatory protein AraC"/>
    <property type="match status" value="1"/>
</dbReference>
<evidence type="ECO:0000259" key="4">
    <source>
        <dbReference type="PROSITE" id="PS01124"/>
    </source>
</evidence>
<keyword evidence="3" id="KW-0804">Transcription</keyword>
<dbReference type="SMART" id="SM00342">
    <property type="entry name" value="HTH_ARAC"/>
    <property type="match status" value="1"/>
</dbReference>
<evidence type="ECO:0000256" key="1">
    <source>
        <dbReference type="ARBA" id="ARBA00023015"/>
    </source>
</evidence>
<organism evidence="5 6">
    <name type="scientific">Candidatus Fimenecus excrementigallinarum</name>
    <dbReference type="NCBI Taxonomy" id="2840816"/>
    <lineage>
        <taxon>Bacteria</taxon>
        <taxon>Bacillati</taxon>
        <taxon>Bacillota</taxon>
        <taxon>Clostridia</taxon>
        <taxon>Candidatus Fimenecus</taxon>
    </lineage>
</organism>
<dbReference type="PROSITE" id="PS01124">
    <property type="entry name" value="HTH_ARAC_FAMILY_2"/>
    <property type="match status" value="1"/>
</dbReference>
<reference evidence="5" key="2">
    <citation type="journal article" date="2021" name="PeerJ">
        <title>Extensive microbial diversity within the chicken gut microbiome revealed by metagenomics and culture.</title>
        <authorList>
            <person name="Gilroy R."/>
            <person name="Ravi A."/>
            <person name="Getino M."/>
            <person name="Pursley I."/>
            <person name="Horton D.L."/>
            <person name="Alikhan N.F."/>
            <person name="Baker D."/>
            <person name="Gharbi K."/>
            <person name="Hall N."/>
            <person name="Watson M."/>
            <person name="Adriaenssens E.M."/>
            <person name="Foster-Nyarko E."/>
            <person name="Jarju S."/>
            <person name="Secka A."/>
            <person name="Antonio M."/>
            <person name="Oren A."/>
            <person name="Chaudhuri R.R."/>
            <person name="La Ragione R."/>
            <person name="Hildebrand F."/>
            <person name="Pallen M.J."/>
        </authorList>
    </citation>
    <scope>NUCLEOTIDE SEQUENCE</scope>
    <source>
        <strain evidence="5">ChiGjej1B1-19959</strain>
    </source>
</reference>
<dbReference type="InterPro" id="IPR018060">
    <property type="entry name" value="HTH_AraC"/>
</dbReference>
<dbReference type="PANTHER" id="PTHR43280:SF28">
    <property type="entry name" value="HTH-TYPE TRANSCRIPTIONAL ACTIVATOR RHAS"/>
    <property type="match status" value="1"/>
</dbReference>
<proteinExistence type="predicted"/>
<dbReference type="AlphaFoldDB" id="A0A9D1IG83"/>
<dbReference type="EMBL" id="DVMW01000036">
    <property type="protein sequence ID" value="HIU36136.1"/>
    <property type="molecule type" value="Genomic_DNA"/>
</dbReference>
<dbReference type="InterPro" id="IPR014710">
    <property type="entry name" value="RmlC-like_jellyroll"/>
</dbReference>
<dbReference type="PROSITE" id="PS00041">
    <property type="entry name" value="HTH_ARAC_FAMILY_1"/>
    <property type="match status" value="1"/>
</dbReference>
<evidence type="ECO:0000313" key="5">
    <source>
        <dbReference type="EMBL" id="HIU36136.1"/>
    </source>
</evidence>
<dbReference type="GO" id="GO:0043565">
    <property type="term" value="F:sequence-specific DNA binding"/>
    <property type="evidence" value="ECO:0007669"/>
    <property type="project" value="InterPro"/>
</dbReference>
<dbReference type="PANTHER" id="PTHR43280">
    <property type="entry name" value="ARAC-FAMILY TRANSCRIPTIONAL REGULATOR"/>
    <property type="match status" value="1"/>
</dbReference>
<dbReference type="GO" id="GO:0003700">
    <property type="term" value="F:DNA-binding transcription factor activity"/>
    <property type="evidence" value="ECO:0007669"/>
    <property type="project" value="InterPro"/>
</dbReference>
<dbReference type="Pfam" id="PF12833">
    <property type="entry name" value="HTH_18"/>
    <property type="match status" value="1"/>
</dbReference>
<accession>A0A9D1IG83</accession>
<evidence type="ECO:0000256" key="2">
    <source>
        <dbReference type="ARBA" id="ARBA00023125"/>
    </source>
</evidence>
<dbReference type="Proteomes" id="UP000824071">
    <property type="component" value="Unassembled WGS sequence"/>
</dbReference>
<dbReference type="InterPro" id="IPR009057">
    <property type="entry name" value="Homeodomain-like_sf"/>
</dbReference>
<keyword evidence="2" id="KW-0238">DNA-binding</keyword>
<feature type="domain" description="HTH araC/xylS-type" evidence="4">
    <location>
        <begin position="220"/>
        <end position="317"/>
    </location>
</feature>
<dbReference type="InterPro" id="IPR003313">
    <property type="entry name" value="AraC-bd"/>
</dbReference>
<keyword evidence="1" id="KW-0805">Transcription regulation</keyword>
<protein>
    <submittedName>
        <fullName evidence="5">Helix-turn-helix domain-containing protein</fullName>
    </submittedName>
</protein>